<evidence type="ECO:0000313" key="5">
    <source>
        <dbReference type="Proteomes" id="UP000419138"/>
    </source>
</evidence>
<dbReference type="Proteomes" id="UP000419138">
    <property type="component" value="Unassembled WGS sequence"/>
</dbReference>
<dbReference type="InterPro" id="IPR000305">
    <property type="entry name" value="GIY-YIG_endonuc"/>
</dbReference>
<dbReference type="PROSITE" id="PS50164">
    <property type="entry name" value="GIY_YIG"/>
    <property type="match status" value="1"/>
</dbReference>
<sequence>MSSSQSEVRRTAVYRLFDSGDQLLYVGVAHDPKMRFRQHRREKWWWPQVAVREVEWFTDRAGALAAEEWAIERERPRYNEAGVQWPVYLLGEVPAATMTMTEFRSDPISTIDAIAGGGPPVVLTRKQRPLVVLVPYSEQLKRPTERDPSATGPESAQSGEDLAGDRRRDGGALHPRSADRQGAAR</sequence>
<keyword evidence="5" id="KW-1185">Reference proteome</keyword>
<evidence type="ECO:0000256" key="2">
    <source>
        <dbReference type="SAM" id="MobiDB-lite"/>
    </source>
</evidence>
<organism evidence="4 5">
    <name type="scientific">Streptomyces jumonjinensis</name>
    <dbReference type="NCBI Taxonomy" id="1945"/>
    <lineage>
        <taxon>Bacteria</taxon>
        <taxon>Bacillati</taxon>
        <taxon>Actinomycetota</taxon>
        <taxon>Actinomycetes</taxon>
        <taxon>Kitasatosporales</taxon>
        <taxon>Streptomycetaceae</taxon>
        <taxon>Streptomyces</taxon>
    </lineage>
</organism>
<dbReference type="OrthoDB" id="4336423at2"/>
<feature type="region of interest" description="Disordered" evidence="2">
    <location>
        <begin position="139"/>
        <end position="185"/>
    </location>
</feature>
<reference evidence="4 5" key="1">
    <citation type="submission" date="2019-05" db="EMBL/GenBank/DDBJ databases">
        <title>Comparative genomics and metabolomics analyses of clavulanic acid producing Streptomyces species provides insight into specialized metabolism and evolution of beta-lactam biosynthetic gene clusters.</title>
        <authorList>
            <person name="Moore M.A."/>
            <person name="Cruz-Morales P."/>
            <person name="Barona Gomez F."/>
            <person name="Kapil T."/>
        </authorList>
    </citation>
    <scope>NUCLEOTIDE SEQUENCE [LARGE SCALE GENOMIC DNA]</scope>
    <source>
        <strain evidence="4 5">NRRL 5741</strain>
    </source>
</reference>
<feature type="compositionally biased region" description="Basic and acidic residues" evidence="2">
    <location>
        <begin position="163"/>
        <end position="179"/>
    </location>
</feature>
<dbReference type="Pfam" id="PF01541">
    <property type="entry name" value="GIY-YIG"/>
    <property type="match status" value="1"/>
</dbReference>
<proteinExistence type="inferred from homology"/>
<dbReference type="SUPFAM" id="SSF143120">
    <property type="entry name" value="YefM-like"/>
    <property type="match status" value="1"/>
</dbReference>
<dbReference type="EMBL" id="VCLA01000164">
    <property type="protein sequence ID" value="MQT03147.1"/>
    <property type="molecule type" value="Genomic_DNA"/>
</dbReference>
<dbReference type="AlphaFoldDB" id="A0A646KM78"/>
<dbReference type="InterPro" id="IPR036165">
    <property type="entry name" value="YefM-like_sf"/>
</dbReference>
<evidence type="ECO:0000256" key="1">
    <source>
        <dbReference type="ARBA" id="ARBA00009981"/>
    </source>
</evidence>
<dbReference type="SUPFAM" id="SSF82771">
    <property type="entry name" value="GIY-YIG endonuclease"/>
    <property type="match status" value="1"/>
</dbReference>
<gene>
    <name evidence="4" type="ORF">FF041_24040</name>
</gene>
<accession>A0A646KM78</accession>
<feature type="domain" description="GIY-YIG" evidence="3">
    <location>
        <begin position="9"/>
        <end position="80"/>
    </location>
</feature>
<protein>
    <recommendedName>
        <fullName evidence="3">GIY-YIG domain-containing protein</fullName>
    </recommendedName>
</protein>
<evidence type="ECO:0000259" key="3">
    <source>
        <dbReference type="PROSITE" id="PS50164"/>
    </source>
</evidence>
<comment type="caution">
    <text evidence="4">The sequence shown here is derived from an EMBL/GenBank/DDBJ whole genome shotgun (WGS) entry which is preliminary data.</text>
</comment>
<comment type="similarity">
    <text evidence="1">Belongs to the phD/YefM antitoxin family.</text>
</comment>
<dbReference type="InterPro" id="IPR035901">
    <property type="entry name" value="GIY-YIG_endonuc_sf"/>
</dbReference>
<name>A0A646KM78_STRJU</name>
<evidence type="ECO:0000313" key="4">
    <source>
        <dbReference type="EMBL" id="MQT03147.1"/>
    </source>
</evidence>
<feature type="compositionally biased region" description="Basic and acidic residues" evidence="2">
    <location>
        <begin position="139"/>
        <end position="148"/>
    </location>
</feature>